<evidence type="ECO:0000313" key="6">
    <source>
        <dbReference type="Proteomes" id="UP000464657"/>
    </source>
</evidence>
<dbReference type="RefSeq" id="WP_160128204.1">
    <property type="nucleotide sequence ID" value="NZ_CP019288.1"/>
</dbReference>
<dbReference type="PANTHER" id="PTHR30265:SF4">
    <property type="entry name" value="KOW MOTIF FAMILY PROTEIN, EXPRESSED"/>
    <property type="match status" value="1"/>
</dbReference>
<keyword evidence="2" id="KW-0805">Transcription regulation</keyword>
<dbReference type="EMBL" id="CP019288">
    <property type="protein sequence ID" value="QHI35463.1"/>
    <property type="molecule type" value="Genomic_DNA"/>
</dbReference>
<dbReference type="OrthoDB" id="9796143at2"/>
<evidence type="ECO:0000256" key="2">
    <source>
        <dbReference type="ARBA" id="ARBA00023015"/>
    </source>
</evidence>
<dbReference type="GO" id="GO:0031564">
    <property type="term" value="P:transcription antitermination"/>
    <property type="evidence" value="ECO:0007669"/>
    <property type="project" value="UniProtKB-KW"/>
</dbReference>
<dbReference type="InterPro" id="IPR043425">
    <property type="entry name" value="NusG-like"/>
</dbReference>
<keyword evidence="6" id="KW-1185">Reference proteome</keyword>
<keyword evidence="1" id="KW-0889">Transcription antitermination</keyword>
<name>A0A7L4ZFL9_9FLAO</name>
<dbReference type="AlphaFoldDB" id="A0A7L4ZFL9"/>
<evidence type="ECO:0000256" key="3">
    <source>
        <dbReference type="ARBA" id="ARBA00023163"/>
    </source>
</evidence>
<feature type="domain" description="NusG-like N-terminal" evidence="4">
    <location>
        <begin position="7"/>
        <end position="98"/>
    </location>
</feature>
<organism evidence="5 6">
    <name type="scientific">Kordia antarctica</name>
    <dbReference type="NCBI Taxonomy" id="1218801"/>
    <lineage>
        <taxon>Bacteria</taxon>
        <taxon>Pseudomonadati</taxon>
        <taxon>Bacteroidota</taxon>
        <taxon>Flavobacteriia</taxon>
        <taxon>Flavobacteriales</taxon>
        <taxon>Flavobacteriaceae</taxon>
        <taxon>Kordia</taxon>
    </lineage>
</organism>
<dbReference type="InterPro" id="IPR006645">
    <property type="entry name" value="NGN-like_dom"/>
</dbReference>
<evidence type="ECO:0000313" key="5">
    <source>
        <dbReference type="EMBL" id="QHI35463.1"/>
    </source>
</evidence>
<dbReference type="PANTHER" id="PTHR30265">
    <property type="entry name" value="RHO-INTERACTING TRANSCRIPTION TERMINATION FACTOR NUSG"/>
    <property type="match status" value="1"/>
</dbReference>
<dbReference type="Pfam" id="PF02357">
    <property type="entry name" value="NusG"/>
    <property type="match status" value="1"/>
</dbReference>
<gene>
    <name evidence="5" type="primary">rfaH_2</name>
    <name evidence="5" type="ORF">IMCC3317_08090</name>
</gene>
<evidence type="ECO:0000259" key="4">
    <source>
        <dbReference type="Pfam" id="PF02357"/>
    </source>
</evidence>
<protein>
    <submittedName>
        <fullName evidence="5">Transcription antitermination protein RfaH</fullName>
    </submittedName>
</protein>
<dbReference type="KEGG" id="kan:IMCC3317_08090"/>
<keyword evidence="3" id="KW-0804">Transcription</keyword>
<sequence>MKFNIGWHVLYVRSRWERKVYESLKEISLDPFLPQIKTIKQWSDRKKTIIKPLFPSYVFVNINSSLEYHKALSLNGVCSFIRFRNEYARVTTKEIEQIKLLVGDVNITDIETNIKLPEIGEIKKINYGPLNGLNCEIIKVDNHNKIIVRIDSLRQNIIATIPSYSFEGVA</sequence>
<proteinExistence type="predicted"/>
<dbReference type="Gene3D" id="3.30.70.940">
    <property type="entry name" value="NusG, N-terminal domain"/>
    <property type="match status" value="1"/>
</dbReference>
<dbReference type="NCBIfam" id="NF033644">
    <property type="entry name" value="antiterm_UpxY"/>
    <property type="match status" value="1"/>
</dbReference>
<dbReference type="Proteomes" id="UP000464657">
    <property type="component" value="Chromosome"/>
</dbReference>
<reference evidence="5 6" key="1">
    <citation type="journal article" date="2013" name="Int. J. Syst. Evol. Microbiol.">
        <title>Kordia antarctica sp. nov., isolated from Antarctic seawater.</title>
        <authorList>
            <person name="Baek K."/>
            <person name="Choi A."/>
            <person name="Kang I."/>
            <person name="Lee K."/>
            <person name="Cho J.C."/>
        </authorList>
    </citation>
    <scope>NUCLEOTIDE SEQUENCE [LARGE SCALE GENOMIC DNA]</scope>
    <source>
        <strain evidence="5 6">IMCC3317</strain>
    </source>
</reference>
<dbReference type="SUPFAM" id="SSF82679">
    <property type="entry name" value="N-utilization substance G protein NusG, N-terminal domain"/>
    <property type="match status" value="1"/>
</dbReference>
<evidence type="ECO:0000256" key="1">
    <source>
        <dbReference type="ARBA" id="ARBA00022814"/>
    </source>
</evidence>
<accession>A0A7L4ZFL9</accession>
<dbReference type="InterPro" id="IPR036735">
    <property type="entry name" value="NGN_dom_sf"/>
</dbReference>
<dbReference type="GO" id="GO:0006354">
    <property type="term" value="P:DNA-templated transcription elongation"/>
    <property type="evidence" value="ECO:0007669"/>
    <property type="project" value="InterPro"/>
</dbReference>